<feature type="transmembrane region" description="Helical" evidence="1">
    <location>
        <begin position="7"/>
        <end position="32"/>
    </location>
</feature>
<keyword evidence="1" id="KW-0812">Transmembrane</keyword>
<sequence length="78" mass="9528">MKNRERLVNALGSIIGNIMKWFATALFIWWGWNTFAYHFNLPQFEYMEVFAMRMALTFITQILWQKTNFKPFEKEKNK</sequence>
<dbReference type="EMBL" id="BK015264">
    <property type="protein sequence ID" value="DAD98590.1"/>
    <property type="molecule type" value="Genomic_DNA"/>
</dbReference>
<accession>A0A8S5NV26</accession>
<keyword evidence="1" id="KW-0472">Membrane</keyword>
<organism evidence="2">
    <name type="scientific">Siphoviridae sp. ctTnV63</name>
    <dbReference type="NCBI Taxonomy" id="2825523"/>
    <lineage>
        <taxon>Viruses</taxon>
        <taxon>Duplodnaviria</taxon>
        <taxon>Heunggongvirae</taxon>
        <taxon>Uroviricota</taxon>
        <taxon>Caudoviricetes</taxon>
    </lineage>
</organism>
<name>A0A8S5NV26_9CAUD</name>
<feature type="transmembrane region" description="Helical" evidence="1">
    <location>
        <begin position="44"/>
        <end position="64"/>
    </location>
</feature>
<evidence type="ECO:0000313" key="2">
    <source>
        <dbReference type="EMBL" id="DAD98590.1"/>
    </source>
</evidence>
<evidence type="ECO:0000256" key="1">
    <source>
        <dbReference type="SAM" id="Phobius"/>
    </source>
</evidence>
<reference evidence="2" key="1">
    <citation type="journal article" date="2021" name="Proc. Natl. Acad. Sci. U.S.A.">
        <title>A Catalog of Tens of Thousands of Viruses from Human Metagenomes Reveals Hidden Associations with Chronic Diseases.</title>
        <authorList>
            <person name="Tisza M.J."/>
            <person name="Buck C.B."/>
        </authorList>
    </citation>
    <scope>NUCLEOTIDE SEQUENCE</scope>
    <source>
        <strain evidence="2">CtTnV63</strain>
    </source>
</reference>
<keyword evidence="1" id="KW-1133">Transmembrane helix</keyword>
<protein>
    <submittedName>
        <fullName evidence="2">Uncharacterized protein</fullName>
    </submittedName>
</protein>
<proteinExistence type="predicted"/>